<keyword evidence="10" id="KW-0131">Cell cycle</keyword>
<comment type="pathway">
    <text evidence="2 13">Protein modification; protein ubiquitination.</text>
</comment>
<name>A0A9J7YUG4_CYPCA</name>
<dbReference type="InterPro" id="IPR015947">
    <property type="entry name" value="PUA-like_sf"/>
</dbReference>
<keyword evidence="4 13" id="KW-0479">Metal-binding</keyword>
<dbReference type="PROSITE" id="PS00518">
    <property type="entry name" value="ZF_RING_1"/>
    <property type="match status" value="1"/>
</dbReference>
<dbReference type="PRINTS" id="PR00348">
    <property type="entry name" value="UBIQUITIN"/>
</dbReference>
<comment type="domain">
    <text evidence="13">The YDG domain mediates the interaction with histone H3.</text>
</comment>
<dbReference type="PROSITE" id="PS50089">
    <property type="entry name" value="ZF_RING_2"/>
    <property type="match status" value="1"/>
</dbReference>
<comment type="function">
    <text evidence="13">Multi domain E3 ubiquitin ligase that also plays a role in DNA methylation and histone modifications.</text>
</comment>
<evidence type="ECO:0000256" key="2">
    <source>
        <dbReference type="ARBA" id="ARBA00004906"/>
    </source>
</evidence>
<dbReference type="InterPro" id="IPR019956">
    <property type="entry name" value="Ubiquitin_dom"/>
</dbReference>
<feature type="region of interest" description="Disordered" evidence="14">
    <location>
        <begin position="358"/>
        <end position="377"/>
    </location>
</feature>
<feature type="region of interest" description="Disordered" evidence="14">
    <location>
        <begin position="182"/>
        <end position="231"/>
    </location>
</feature>
<dbReference type="GO" id="GO:0042393">
    <property type="term" value="F:histone binding"/>
    <property type="evidence" value="ECO:0007669"/>
    <property type="project" value="UniProtKB-UniRule"/>
</dbReference>
<dbReference type="GO" id="GO:0016567">
    <property type="term" value="P:protein ubiquitination"/>
    <property type="evidence" value="ECO:0007669"/>
    <property type="project" value="UniProtKB-UniRule"/>
</dbReference>
<dbReference type="Gene3D" id="3.30.40.10">
    <property type="entry name" value="Zinc/RING finger domain, C3HC4 (zinc finger)"/>
    <property type="match status" value="2"/>
</dbReference>
<evidence type="ECO:0000313" key="19">
    <source>
        <dbReference type="Ensembl" id="ENSCCRP00000120905.1"/>
    </source>
</evidence>
<comment type="subcellular location">
    <subcellularLocation>
        <location evidence="12 13">Nucleus</location>
    </subcellularLocation>
</comment>
<dbReference type="InterPro" id="IPR019787">
    <property type="entry name" value="Znf_PHD-finger"/>
</dbReference>
<dbReference type="Proteomes" id="UP001108240">
    <property type="component" value="Unplaced"/>
</dbReference>
<feature type="compositionally biased region" description="Basic residues" evidence="14">
    <location>
        <begin position="617"/>
        <end position="631"/>
    </location>
</feature>
<dbReference type="PANTHER" id="PTHR14140">
    <property type="entry name" value="E3 UBIQUITIN-PROTEIN LIGASE UHRF-RELATED"/>
    <property type="match status" value="1"/>
</dbReference>
<dbReference type="SUPFAM" id="SSF88697">
    <property type="entry name" value="PUA domain-like"/>
    <property type="match status" value="1"/>
</dbReference>
<comment type="domain">
    <text evidence="13">The tudor-like regions specifically recognize and bind histone H3 unmethylated at 'Arg-2' (H3R2me0), while the PHD-type zinc finger specifically recognizes and binds histone H3 trimethylated at 'Lys-9' (H3K9me3).</text>
</comment>
<dbReference type="Gene3D" id="2.30.30.140">
    <property type="match status" value="1"/>
</dbReference>
<keyword evidence="8 13" id="KW-0238">DNA-binding</keyword>
<evidence type="ECO:0000256" key="14">
    <source>
        <dbReference type="SAM" id="MobiDB-lite"/>
    </source>
</evidence>
<dbReference type="GO" id="GO:0003677">
    <property type="term" value="F:DNA binding"/>
    <property type="evidence" value="ECO:0007669"/>
    <property type="project" value="UniProtKB-KW"/>
</dbReference>
<dbReference type="InterPro" id="IPR000626">
    <property type="entry name" value="Ubiquitin-like_dom"/>
</dbReference>
<evidence type="ECO:0000256" key="9">
    <source>
        <dbReference type="ARBA" id="ARBA00023242"/>
    </source>
</evidence>
<keyword evidence="9 12" id="KW-0539">Nucleus</keyword>
<dbReference type="InterPro" id="IPR003105">
    <property type="entry name" value="SRA_YDG"/>
</dbReference>
<evidence type="ECO:0000256" key="5">
    <source>
        <dbReference type="ARBA" id="ARBA00022771"/>
    </source>
</evidence>
<dbReference type="CDD" id="cd15617">
    <property type="entry name" value="PHD_UHRF2"/>
    <property type="match status" value="1"/>
</dbReference>
<dbReference type="GO" id="GO:0005634">
    <property type="term" value="C:nucleus"/>
    <property type="evidence" value="ECO:0007669"/>
    <property type="project" value="UniProtKB-SubCell"/>
</dbReference>
<dbReference type="EC" id="2.3.2.27" evidence="13"/>
<dbReference type="Gene3D" id="2.30.280.10">
    <property type="entry name" value="SRA-YDG"/>
    <property type="match status" value="1"/>
</dbReference>
<dbReference type="SMART" id="SM00213">
    <property type="entry name" value="UBQ"/>
    <property type="match status" value="1"/>
</dbReference>
<evidence type="ECO:0000313" key="20">
    <source>
        <dbReference type="Proteomes" id="UP001108240"/>
    </source>
</evidence>
<evidence type="ECO:0000259" key="15">
    <source>
        <dbReference type="PROSITE" id="PS50016"/>
    </source>
</evidence>
<dbReference type="InterPro" id="IPR021991">
    <property type="entry name" value="TTD_dom"/>
</dbReference>
<keyword evidence="20" id="KW-1185">Reference proteome</keyword>
<evidence type="ECO:0000256" key="12">
    <source>
        <dbReference type="PROSITE-ProRule" id="PRU00358"/>
    </source>
</evidence>
<dbReference type="AlphaFoldDB" id="A0A9J7YUG4"/>
<dbReference type="InterPro" id="IPR001841">
    <property type="entry name" value="Znf_RING"/>
</dbReference>
<evidence type="ECO:0000259" key="17">
    <source>
        <dbReference type="PROSITE" id="PS50089"/>
    </source>
</evidence>
<evidence type="ECO:0000256" key="7">
    <source>
        <dbReference type="ARBA" id="ARBA00022833"/>
    </source>
</evidence>
<dbReference type="SUPFAM" id="SSF57903">
    <property type="entry name" value="FYVE/PHD zinc finger"/>
    <property type="match status" value="1"/>
</dbReference>
<evidence type="ECO:0000259" key="18">
    <source>
        <dbReference type="PROSITE" id="PS51015"/>
    </source>
</evidence>
<keyword evidence="5 11" id="KW-0863">Zinc-finger</keyword>
<comment type="catalytic activity">
    <reaction evidence="1 13">
        <text>S-ubiquitinyl-[E2 ubiquitin-conjugating enzyme]-L-cysteine + [acceptor protein]-L-lysine = [E2 ubiquitin-conjugating enzyme]-L-cysteine + N(6)-ubiquitinyl-[acceptor protein]-L-lysine.</text>
        <dbReference type="EC" id="2.3.2.27"/>
    </reaction>
</comment>
<protein>
    <recommendedName>
        <fullName evidence="13">E3 ubiquitin-protein ligase UHRF</fullName>
        <ecNumber evidence="13">2.3.2.27</ecNumber>
    </recommendedName>
    <alternativeName>
        <fullName evidence="13">RING-type E3 ubiquitin transferase UHRF</fullName>
    </alternativeName>
    <alternativeName>
        <fullName evidence="13">Ubiquitin-like PHD and RING finger domain-containing protein</fullName>
    </alternativeName>
    <alternativeName>
        <fullName evidence="13">Ubiquitin-like-containing PHD and RING finger domains protein</fullName>
    </alternativeName>
</protein>
<feature type="domain" description="PHD-type" evidence="15">
    <location>
        <begin position="297"/>
        <end position="350"/>
    </location>
</feature>
<dbReference type="PROSITE" id="PS50053">
    <property type="entry name" value="UBIQUITIN_2"/>
    <property type="match status" value="1"/>
</dbReference>
<evidence type="ECO:0000256" key="6">
    <source>
        <dbReference type="ARBA" id="ARBA00022786"/>
    </source>
</evidence>
<evidence type="ECO:0000256" key="11">
    <source>
        <dbReference type="PROSITE-ProRule" id="PRU00175"/>
    </source>
</evidence>
<dbReference type="CDD" id="cd17123">
    <property type="entry name" value="Ubl_UHRF2"/>
    <property type="match status" value="1"/>
</dbReference>
<sequence length="797" mass="88431">MWIQIRTIDGKETRTVEDLSRLTKIESLRVKIRDIFNVKPEQQRLFYRGKQMEDGQTLFDYNVGLNDIVQLLIRSQTDAPDSPSLNNDEGVACVIAPPTTASVPASATPTTAVVSPATVANSNGNGSKPCSPAPESQPSTSSQTFLVDPGIGLFRVNELVDCRDVSIGAWFEGVIEKVTPASKAQNGRVGRPCKRTNGKLDSEPSSSSSSSSTDTHSTALHSDQPSTSRTDPAHVSYHIKYEEGPGDVIGDCKLQFLDEIYRIETPGAPALSAADGPFKRKTGPECKHCKADPDAECRFCSCCVCGGKQDAHMQLLCDECNMAFHIYCLTPPLTAIPEDEDWYCPTCKNDSSEVVKAGEKLRTSKKKSKMPSATTESQRDWGKGMACVGRTKECTIVPSNHYGPVPGVPVGTTWKFRVQVSEAGVHRPHVGGIHGRSNDGSYSLVLAGGFEDEVDRGDEFTYTGSGGRDLSGNKRIGEHSFDQTLTHMNRALALNCDAPLNDKDGAESRNWRAGKPVRVIRSSKGRRISKYAPEEGNRYDGIYKVVKYWPEIGKCGFLVWRYLLRRDDLEPAPWTPEGIERSKKLGLRVQYPPGYLEAMANKTKREATVRSVGGSTRGRKRGRPRTARPSKKVQEEEEEKPAENMEEELQSNGSADAHEEEEENTGVCEPQEEPQVKRLKEVESFVLSEQQRNLIQEDEPNRKLWDEALSFLSEGPNFLRKVEQLFMCVCCQELSFQPVTTECSHNVCKTCLQRSFRAEVFSCPACRHDLGKDYTMSLNKTLQLLLDQFFPGYSKGR</sequence>
<dbReference type="FunFam" id="3.30.40.10:FF:000066">
    <property type="entry name" value="E3 ubiquitin-protein ligase UHRF2 isoform X1"/>
    <property type="match status" value="1"/>
</dbReference>
<evidence type="ECO:0000256" key="3">
    <source>
        <dbReference type="ARBA" id="ARBA00022679"/>
    </source>
</evidence>
<reference evidence="19" key="1">
    <citation type="submission" date="2025-08" db="UniProtKB">
        <authorList>
            <consortium name="Ensembl"/>
        </authorList>
    </citation>
    <scope>IDENTIFICATION</scope>
</reference>
<dbReference type="InterPro" id="IPR045134">
    <property type="entry name" value="UHRF1/2-like"/>
</dbReference>
<dbReference type="SMART" id="SM00249">
    <property type="entry name" value="PHD"/>
    <property type="match status" value="1"/>
</dbReference>
<dbReference type="InterPro" id="IPR011011">
    <property type="entry name" value="Znf_FYVE_PHD"/>
</dbReference>
<organism evidence="19 20">
    <name type="scientific">Cyprinus carpio carpio</name>
    <dbReference type="NCBI Taxonomy" id="630221"/>
    <lineage>
        <taxon>Eukaryota</taxon>
        <taxon>Metazoa</taxon>
        <taxon>Chordata</taxon>
        <taxon>Craniata</taxon>
        <taxon>Vertebrata</taxon>
        <taxon>Euteleostomi</taxon>
        <taxon>Actinopterygii</taxon>
        <taxon>Neopterygii</taxon>
        <taxon>Teleostei</taxon>
        <taxon>Ostariophysi</taxon>
        <taxon>Cypriniformes</taxon>
        <taxon>Cyprinidae</taxon>
        <taxon>Cyprininae</taxon>
        <taxon>Cyprinus</taxon>
    </lineage>
</organism>
<dbReference type="PROSITE" id="PS51015">
    <property type="entry name" value="YDG"/>
    <property type="match status" value="1"/>
</dbReference>
<dbReference type="SUPFAM" id="SSF54236">
    <property type="entry name" value="Ubiquitin-like"/>
    <property type="match status" value="1"/>
</dbReference>
<dbReference type="FunFam" id="2.30.280.10:FF:000001">
    <property type="entry name" value="E3 ubiquitin-protein ligase UHRF1 isoform 1"/>
    <property type="match status" value="1"/>
</dbReference>
<keyword evidence="6 13" id="KW-0833">Ubl conjugation pathway</keyword>
<accession>A0A9J7YUG4</accession>
<evidence type="ECO:0000256" key="1">
    <source>
        <dbReference type="ARBA" id="ARBA00000900"/>
    </source>
</evidence>
<dbReference type="SMART" id="SM00466">
    <property type="entry name" value="SRA"/>
    <property type="match status" value="1"/>
</dbReference>
<feature type="region of interest" description="Disordered" evidence="14">
    <location>
        <begin position="599"/>
        <end position="675"/>
    </location>
</feature>
<dbReference type="GO" id="GO:0061630">
    <property type="term" value="F:ubiquitin protein ligase activity"/>
    <property type="evidence" value="ECO:0007669"/>
    <property type="project" value="UniProtKB-UniRule"/>
</dbReference>
<dbReference type="Ensembl" id="ENSCCRT00000141492.1">
    <property type="protein sequence ID" value="ENSCCRP00000120905.1"/>
    <property type="gene ID" value="ENSCCRG00000056590.1"/>
</dbReference>
<evidence type="ECO:0000256" key="13">
    <source>
        <dbReference type="RuleBase" id="RU369101"/>
    </source>
</evidence>
<dbReference type="Pfam" id="PF12148">
    <property type="entry name" value="TTD"/>
    <property type="match status" value="1"/>
</dbReference>
<dbReference type="InterPro" id="IPR017907">
    <property type="entry name" value="Znf_RING_CS"/>
</dbReference>
<dbReference type="SUPFAM" id="SSF57850">
    <property type="entry name" value="RING/U-box"/>
    <property type="match status" value="1"/>
</dbReference>
<dbReference type="Pfam" id="PF02182">
    <property type="entry name" value="SAD_SRA"/>
    <property type="match status" value="1"/>
</dbReference>
<keyword evidence="7 13" id="KW-0862">Zinc</keyword>
<feature type="compositionally biased region" description="Polar residues" evidence="14">
    <location>
        <begin position="213"/>
        <end position="230"/>
    </location>
</feature>
<dbReference type="InterPro" id="IPR047468">
    <property type="entry name" value="Ubl_UHRF2"/>
</dbReference>
<feature type="domain" description="RING-type" evidence="17">
    <location>
        <begin position="728"/>
        <end position="767"/>
    </location>
</feature>
<feature type="region of interest" description="Disordered" evidence="14">
    <location>
        <begin position="117"/>
        <end position="144"/>
    </location>
</feature>
<dbReference type="InterPro" id="IPR013083">
    <property type="entry name" value="Znf_RING/FYVE/PHD"/>
</dbReference>
<evidence type="ECO:0000256" key="8">
    <source>
        <dbReference type="ARBA" id="ARBA00023125"/>
    </source>
</evidence>
<reference evidence="19" key="2">
    <citation type="submission" date="2025-09" db="UniProtKB">
        <authorList>
            <consortium name="Ensembl"/>
        </authorList>
    </citation>
    <scope>IDENTIFICATION</scope>
</reference>
<dbReference type="InterPro" id="IPR047467">
    <property type="entry name" value="PHD_UHRF2"/>
</dbReference>
<feature type="compositionally biased region" description="Polar residues" evidence="14">
    <location>
        <begin position="121"/>
        <end position="144"/>
    </location>
</feature>
<evidence type="ECO:0000259" key="16">
    <source>
        <dbReference type="PROSITE" id="PS50053"/>
    </source>
</evidence>
<dbReference type="GO" id="GO:0008270">
    <property type="term" value="F:zinc ion binding"/>
    <property type="evidence" value="ECO:0007669"/>
    <property type="project" value="UniProtKB-KW"/>
</dbReference>
<proteinExistence type="predicted"/>
<keyword evidence="3 13" id="KW-0808">Transferase</keyword>
<dbReference type="GeneTree" id="ENSGT00390000008296"/>
<dbReference type="Gene3D" id="3.10.20.90">
    <property type="entry name" value="Phosphatidylinositol 3-kinase Catalytic Subunit, Chain A, domain 1"/>
    <property type="match status" value="1"/>
</dbReference>
<dbReference type="PROSITE" id="PS50016">
    <property type="entry name" value="ZF_PHD_2"/>
    <property type="match status" value="1"/>
</dbReference>
<feature type="compositionally biased region" description="Acidic residues" evidence="14">
    <location>
        <begin position="635"/>
        <end position="649"/>
    </location>
</feature>
<dbReference type="InterPro" id="IPR001965">
    <property type="entry name" value="Znf_PHD"/>
</dbReference>
<evidence type="ECO:0000256" key="10">
    <source>
        <dbReference type="ARBA" id="ARBA00023306"/>
    </source>
</evidence>
<evidence type="ECO:0000256" key="4">
    <source>
        <dbReference type="ARBA" id="ARBA00022723"/>
    </source>
</evidence>
<dbReference type="GO" id="GO:0044027">
    <property type="term" value="P:negative regulation of gene expression via chromosomal CpG island methylation"/>
    <property type="evidence" value="ECO:0007669"/>
    <property type="project" value="TreeGrafter"/>
</dbReference>
<dbReference type="SMART" id="SM00184">
    <property type="entry name" value="RING"/>
    <property type="match status" value="2"/>
</dbReference>
<dbReference type="InterPro" id="IPR029071">
    <property type="entry name" value="Ubiquitin-like_domsf"/>
</dbReference>
<dbReference type="InterPro" id="IPR036987">
    <property type="entry name" value="SRA-YDG_sf"/>
</dbReference>
<feature type="domain" description="YDG" evidence="18">
    <location>
        <begin position="403"/>
        <end position="566"/>
    </location>
</feature>
<feature type="domain" description="Ubiquitin-like" evidence="16">
    <location>
        <begin position="1"/>
        <end position="78"/>
    </location>
</feature>
<dbReference type="PANTHER" id="PTHR14140:SF3">
    <property type="entry name" value="E3 UBIQUITIN-PROTEIN LIGASE UHRF2"/>
    <property type="match status" value="1"/>
</dbReference>
<dbReference type="Pfam" id="PF00240">
    <property type="entry name" value="ubiquitin"/>
    <property type="match status" value="1"/>
</dbReference>
<dbReference type="Pfam" id="PF00628">
    <property type="entry name" value="PHD"/>
    <property type="match status" value="1"/>
</dbReference>